<evidence type="ECO:0000313" key="3">
    <source>
        <dbReference type="Proteomes" id="UP001055439"/>
    </source>
</evidence>
<reference evidence="2" key="1">
    <citation type="submission" date="2022-05" db="EMBL/GenBank/DDBJ databases">
        <title>The Musa troglodytarum L. genome provides insights into the mechanism of non-climacteric behaviour and enrichment of carotenoids.</title>
        <authorList>
            <person name="Wang J."/>
        </authorList>
    </citation>
    <scope>NUCLEOTIDE SEQUENCE</scope>
    <source>
        <tissue evidence="2">Leaf</tissue>
    </source>
</reference>
<dbReference type="GO" id="GO:0043531">
    <property type="term" value="F:ADP binding"/>
    <property type="evidence" value="ECO:0007669"/>
    <property type="project" value="InterPro"/>
</dbReference>
<dbReference type="EMBL" id="CP097502">
    <property type="protein sequence ID" value="URD75897.1"/>
    <property type="molecule type" value="Genomic_DNA"/>
</dbReference>
<feature type="domain" description="NB-ARC" evidence="1">
    <location>
        <begin position="37"/>
        <end position="108"/>
    </location>
</feature>
<protein>
    <submittedName>
        <fullName evidence="2">NB-ARC domain</fullName>
    </submittedName>
</protein>
<dbReference type="AlphaFoldDB" id="A0A9E7EGK9"/>
<dbReference type="PANTHER" id="PTHR36766:SF70">
    <property type="entry name" value="DISEASE RESISTANCE PROTEIN RGA4"/>
    <property type="match status" value="1"/>
</dbReference>
<name>A0A9E7EGK9_9LILI</name>
<proteinExistence type="predicted"/>
<dbReference type="InterPro" id="IPR027417">
    <property type="entry name" value="P-loop_NTPase"/>
</dbReference>
<evidence type="ECO:0000313" key="2">
    <source>
        <dbReference type="EMBL" id="URD75897.1"/>
    </source>
</evidence>
<dbReference type="Proteomes" id="UP001055439">
    <property type="component" value="Chromosome 1"/>
</dbReference>
<dbReference type="InterPro" id="IPR002182">
    <property type="entry name" value="NB-ARC"/>
</dbReference>
<dbReference type="Gene3D" id="3.40.50.300">
    <property type="entry name" value="P-loop containing nucleotide triphosphate hydrolases"/>
    <property type="match status" value="1"/>
</dbReference>
<gene>
    <name evidence="2" type="ORF">MUK42_00281</name>
</gene>
<organism evidence="2 3">
    <name type="scientific">Musa troglodytarum</name>
    <name type="common">fe'i banana</name>
    <dbReference type="NCBI Taxonomy" id="320322"/>
    <lineage>
        <taxon>Eukaryota</taxon>
        <taxon>Viridiplantae</taxon>
        <taxon>Streptophyta</taxon>
        <taxon>Embryophyta</taxon>
        <taxon>Tracheophyta</taxon>
        <taxon>Spermatophyta</taxon>
        <taxon>Magnoliopsida</taxon>
        <taxon>Liliopsida</taxon>
        <taxon>Zingiberales</taxon>
        <taxon>Musaceae</taxon>
        <taxon>Musa</taxon>
    </lineage>
</organism>
<dbReference type="PANTHER" id="PTHR36766">
    <property type="entry name" value="PLANT BROAD-SPECTRUM MILDEW RESISTANCE PROTEIN RPW8"/>
    <property type="match status" value="1"/>
</dbReference>
<dbReference type="SUPFAM" id="SSF52540">
    <property type="entry name" value="P-loop containing nucleoside triphosphate hydrolases"/>
    <property type="match status" value="1"/>
</dbReference>
<keyword evidence="3" id="KW-1185">Reference proteome</keyword>
<accession>A0A9E7EGK9</accession>
<evidence type="ECO:0000259" key="1">
    <source>
        <dbReference type="Pfam" id="PF00931"/>
    </source>
</evidence>
<dbReference type="Pfam" id="PF00931">
    <property type="entry name" value="NB-ARC"/>
    <property type="match status" value="1"/>
</dbReference>
<dbReference type="OrthoDB" id="786390at2759"/>
<sequence length="109" mass="11889">MESDMVGERLGEDAKALMDQLTKQDPSKNVVVLAIVLEPLVAGLLRGKKFLLVLDNVWDAQIWDDLLRNPLQGGAAGSRVLVTTRNAGIARQMKAALVHEMKLLTPEDG</sequence>